<keyword evidence="2" id="KW-0732">Signal</keyword>
<sequence length="404" mass="45702">MQFFQLKKKFFLLFCQFVCIAFVIIACNNTHNYPIISSVTKKQCIQNFNPNTDYFPDKATINYATGFSIEYQNNYKIVTVKNPYPDAKTSFQYILVKCGTPAPSGFKETQLITVPINTVASLSTTHLPHLAFLGVVDKLVGVSNPKIVNTIEVVEKIKAGKIVELGNNDVNVERLLELNPDLITTYGTGNQQTDNHPKLLEAGLKVAINAEYMENTSLGRSEWLKFTALFFNQEAKAEKVFSKISQNYQKIAEKTKTVKKRPKVFTGFNFKGTWYAPGCKSYVAQYLTDAGAELLCVDSVDGSSIPLSFEDVFERAVTADYWLNMSQSWQSLKDVIREDSRYSNFQAVKKGHVYNNNARLNENGGNDYWESGISNPDMVLADLIKIFHPELLPNHQLFFYQKLS</sequence>
<dbReference type="PROSITE" id="PS51257">
    <property type="entry name" value="PROKAR_LIPOPROTEIN"/>
    <property type="match status" value="1"/>
</dbReference>
<evidence type="ECO:0000313" key="5">
    <source>
        <dbReference type="Proteomes" id="UP000620559"/>
    </source>
</evidence>
<dbReference type="PANTHER" id="PTHR30535:SF34">
    <property type="entry name" value="MOLYBDATE-BINDING PROTEIN MOLA"/>
    <property type="match status" value="1"/>
</dbReference>
<proteinExistence type="inferred from homology"/>
<evidence type="ECO:0000256" key="1">
    <source>
        <dbReference type="ARBA" id="ARBA00008814"/>
    </source>
</evidence>
<accession>A0A8J7JZW0</accession>
<reference evidence="4" key="1">
    <citation type="submission" date="2020-10" db="EMBL/GenBank/DDBJ databases">
        <authorList>
            <person name="Castelo-Branco R."/>
            <person name="Eusebio N."/>
            <person name="Adriana R."/>
            <person name="Vieira A."/>
            <person name="Brugerolle De Fraissinette N."/>
            <person name="Rezende De Castro R."/>
            <person name="Schneider M.P."/>
            <person name="Vasconcelos V."/>
            <person name="Leao P.N."/>
        </authorList>
    </citation>
    <scope>NUCLEOTIDE SEQUENCE</scope>
    <source>
        <strain evidence="4">LEGE 06105</strain>
    </source>
</reference>
<evidence type="ECO:0000259" key="3">
    <source>
        <dbReference type="PROSITE" id="PS50983"/>
    </source>
</evidence>
<feature type="signal peptide" evidence="2">
    <location>
        <begin position="1"/>
        <end position="26"/>
    </location>
</feature>
<dbReference type="InterPro" id="IPR002491">
    <property type="entry name" value="ABC_transptr_periplasmic_BD"/>
</dbReference>
<dbReference type="AlphaFoldDB" id="A0A8J7JZW0"/>
<dbReference type="GO" id="GO:0071281">
    <property type="term" value="P:cellular response to iron ion"/>
    <property type="evidence" value="ECO:0007669"/>
    <property type="project" value="TreeGrafter"/>
</dbReference>
<dbReference type="InterPro" id="IPR050902">
    <property type="entry name" value="ABC_Transporter_SBP"/>
</dbReference>
<dbReference type="SUPFAM" id="SSF53807">
    <property type="entry name" value="Helical backbone' metal receptor"/>
    <property type="match status" value="1"/>
</dbReference>
<dbReference type="CDD" id="cd01141">
    <property type="entry name" value="TroA_d"/>
    <property type="match status" value="1"/>
</dbReference>
<organism evidence="4 5">
    <name type="scientific">Plectonema cf. radiosum LEGE 06105</name>
    <dbReference type="NCBI Taxonomy" id="945769"/>
    <lineage>
        <taxon>Bacteria</taxon>
        <taxon>Bacillati</taxon>
        <taxon>Cyanobacteriota</taxon>
        <taxon>Cyanophyceae</taxon>
        <taxon>Oscillatoriophycideae</taxon>
        <taxon>Oscillatoriales</taxon>
        <taxon>Microcoleaceae</taxon>
        <taxon>Plectonema</taxon>
    </lineage>
</organism>
<comment type="similarity">
    <text evidence="1">Belongs to the bacterial solute-binding protein 8 family.</text>
</comment>
<name>A0A8J7JZW0_9CYAN</name>
<protein>
    <submittedName>
        <fullName evidence="4">ABC transporter substrate-binding protein</fullName>
    </submittedName>
</protein>
<dbReference type="PANTHER" id="PTHR30535">
    <property type="entry name" value="VITAMIN B12-BINDING PROTEIN"/>
    <property type="match status" value="1"/>
</dbReference>
<keyword evidence="5" id="KW-1185">Reference proteome</keyword>
<gene>
    <name evidence="4" type="ORF">IQ247_09700</name>
</gene>
<dbReference type="PROSITE" id="PS50983">
    <property type="entry name" value="FE_B12_PBP"/>
    <property type="match status" value="1"/>
</dbReference>
<dbReference type="Proteomes" id="UP000620559">
    <property type="component" value="Unassembled WGS sequence"/>
</dbReference>
<comment type="caution">
    <text evidence="4">The sequence shown here is derived from an EMBL/GenBank/DDBJ whole genome shotgun (WGS) entry which is preliminary data.</text>
</comment>
<feature type="chain" id="PRO_5035271717" evidence="2">
    <location>
        <begin position="27"/>
        <end position="404"/>
    </location>
</feature>
<dbReference type="Gene3D" id="3.40.50.1980">
    <property type="entry name" value="Nitrogenase molybdenum iron protein domain"/>
    <property type="match status" value="2"/>
</dbReference>
<evidence type="ECO:0000256" key="2">
    <source>
        <dbReference type="SAM" id="SignalP"/>
    </source>
</evidence>
<dbReference type="EMBL" id="JADEWL010000022">
    <property type="protein sequence ID" value="MBE9212956.1"/>
    <property type="molecule type" value="Genomic_DNA"/>
</dbReference>
<dbReference type="Pfam" id="PF01497">
    <property type="entry name" value="Peripla_BP_2"/>
    <property type="match status" value="1"/>
</dbReference>
<feature type="domain" description="Fe/B12 periplasmic-binding" evidence="3">
    <location>
        <begin position="118"/>
        <end position="391"/>
    </location>
</feature>
<evidence type="ECO:0000313" key="4">
    <source>
        <dbReference type="EMBL" id="MBE9212956.1"/>
    </source>
</evidence>